<proteinExistence type="predicted"/>
<organism evidence="2 3">
    <name type="scientific">Tetrahymena thermophila (strain SB210)</name>
    <dbReference type="NCBI Taxonomy" id="312017"/>
    <lineage>
        <taxon>Eukaryota</taxon>
        <taxon>Sar</taxon>
        <taxon>Alveolata</taxon>
        <taxon>Ciliophora</taxon>
        <taxon>Intramacronucleata</taxon>
        <taxon>Oligohymenophorea</taxon>
        <taxon>Hymenostomatida</taxon>
        <taxon>Tetrahymenina</taxon>
        <taxon>Tetrahymenidae</taxon>
        <taxon>Tetrahymena</taxon>
    </lineage>
</organism>
<accession>Q24IA5</accession>
<evidence type="ECO:0000313" key="3">
    <source>
        <dbReference type="Proteomes" id="UP000009168"/>
    </source>
</evidence>
<evidence type="ECO:0000256" key="1">
    <source>
        <dbReference type="SAM" id="MobiDB-lite"/>
    </source>
</evidence>
<feature type="compositionally biased region" description="Basic and acidic residues" evidence="1">
    <location>
        <begin position="302"/>
        <end position="312"/>
    </location>
</feature>
<keyword evidence="3" id="KW-1185">Reference proteome</keyword>
<gene>
    <name evidence="2" type="ORF">TTHERM_01035550</name>
</gene>
<dbReference type="AlphaFoldDB" id="Q24IA5"/>
<dbReference type="KEGG" id="tet:TTHERM_01035550"/>
<dbReference type="InParanoid" id="Q24IA5"/>
<sequence length="619" mass="72737">MASLIHSRKKILSNFQLKECQTKFKKPDSDTIVSFFPLTSVQIDGKGIISDRNVKQKDLYGKRDLSNANEKQIFDKKNSFSERRSYFDETNQSTAQQSDLILKKSISQLNISKIQRTQEDSFLSPAQLNEQFSYPSPIQDGSSRKNVMKDRVIESISIEDQYEDIQNLSAIHSPIKEQSELQTNKKVLPKILNYQDLLQLKQFARKDNSSFYGQDTHQTSISKISQLSGKDSLPILNKKINENLKQTLPKQEKFLIIEESTDNLDQLKSYMLKQQVKNNANILPLISQNQYYTNQELVLMKNEKDPKNENQKKKNKRVQKQMKQITNPNDFLIDQYLLKLNQHNQQKEQQSKDVNSFFKSIENNKRKEEDEKVKKLLLSKPKIVNQISIYQTYNELEDADKEKVKKMLQGIQEIIKFIQKLNNSGQDRNYNLKIFKKLILQKKSLSQIFLNETENDFTNPLNLESIENKIIVKESQVMNNQVTIESKYNLTLLRDIQDLIMRFQQYFMEQKILTIDLIEENIIKEQKIVLNKAQKLEMQNRLEPSFFAYNCIKQLSSESIAMLQKNNITNSIQEAIKGDHSISKLFKDENIHMYNNISRNITQLHRKLLESRRNIFFFK</sequence>
<feature type="region of interest" description="Disordered" evidence="1">
    <location>
        <begin position="302"/>
        <end position="322"/>
    </location>
</feature>
<dbReference type="Proteomes" id="UP000009168">
    <property type="component" value="Unassembled WGS sequence"/>
</dbReference>
<protein>
    <submittedName>
        <fullName evidence="2">Uncharacterized protein</fullName>
    </submittedName>
</protein>
<dbReference type="HOGENOM" id="CLU_412521_0_0_1"/>
<dbReference type="EMBL" id="GG662225">
    <property type="protein sequence ID" value="EAS07492.2"/>
    <property type="molecule type" value="Genomic_DNA"/>
</dbReference>
<evidence type="ECO:0000313" key="2">
    <source>
        <dbReference type="EMBL" id="EAS07492.2"/>
    </source>
</evidence>
<name>Q24IA5_TETTS</name>
<dbReference type="RefSeq" id="XP_001027734.2">
    <property type="nucleotide sequence ID" value="XM_001027734.2"/>
</dbReference>
<reference evidence="3" key="1">
    <citation type="journal article" date="2006" name="PLoS Biol.">
        <title>Macronuclear genome sequence of the ciliate Tetrahymena thermophila, a model eukaryote.</title>
        <authorList>
            <person name="Eisen J.A."/>
            <person name="Coyne R.S."/>
            <person name="Wu M."/>
            <person name="Wu D."/>
            <person name="Thiagarajan M."/>
            <person name="Wortman J.R."/>
            <person name="Badger J.H."/>
            <person name="Ren Q."/>
            <person name="Amedeo P."/>
            <person name="Jones K.M."/>
            <person name="Tallon L.J."/>
            <person name="Delcher A.L."/>
            <person name="Salzberg S.L."/>
            <person name="Silva J.C."/>
            <person name="Haas B.J."/>
            <person name="Majoros W.H."/>
            <person name="Farzad M."/>
            <person name="Carlton J.M."/>
            <person name="Smith R.K. Jr."/>
            <person name="Garg J."/>
            <person name="Pearlman R.E."/>
            <person name="Karrer K.M."/>
            <person name="Sun L."/>
            <person name="Manning G."/>
            <person name="Elde N.C."/>
            <person name="Turkewitz A.P."/>
            <person name="Asai D.J."/>
            <person name="Wilkes D.E."/>
            <person name="Wang Y."/>
            <person name="Cai H."/>
            <person name="Collins K."/>
            <person name="Stewart B.A."/>
            <person name="Lee S.R."/>
            <person name="Wilamowska K."/>
            <person name="Weinberg Z."/>
            <person name="Ruzzo W.L."/>
            <person name="Wloga D."/>
            <person name="Gaertig J."/>
            <person name="Frankel J."/>
            <person name="Tsao C.-C."/>
            <person name="Gorovsky M.A."/>
            <person name="Keeling P.J."/>
            <person name="Waller R.F."/>
            <person name="Patron N.J."/>
            <person name="Cherry J.M."/>
            <person name="Stover N.A."/>
            <person name="Krieger C.J."/>
            <person name="del Toro C."/>
            <person name="Ryder H.F."/>
            <person name="Williamson S.C."/>
            <person name="Barbeau R.A."/>
            <person name="Hamilton E.P."/>
            <person name="Orias E."/>
        </authorList>
    </citation>
    <scope>NUCLEOTIDE SEQUENCE [LARGE SCALE GENOMIC DNA]</scope>
    <source>
        <strain evidence="3">SB210</strain>
    </source>
</reference>
<dbReference type="GeneID" id="7836162"/>